<sequence>MAHTNNESKQEAKETDILKESLLLSCSTVGRTTSSCMAERSVQWHEHKLSEQKSELDQKLYKSIIKINSERLEIVDELSKLKKSSSTGALESTGKNEAGWQKCCQ</sequence>
<protein>
    <submittedName>
        <fullName evidence="2">Uncharacterized protein</fullName>
    </submittedName>
</protein>
<accession>A0A9D4HYZ8</accession>
<gene>
    <name evidence="2" type="ORF">DPMN_044611</name>
</gene>
<proteinExistence type="predicted"/>
<feature type="region of interest" description="Disordered" evidence="1">
    <location>
        <begin position="85"/>
        <end position="105"/>
    </location>
</feature>
<feature type="compositionally biased region" description="Polar residues" evidence="1">
    <location>
        <begin position="85"/>
        <end position="95"/>
    </location>
</feature>
<dbReference type="EMBL" id="JAIWYP010000011">
    <property type="protein sequence ID" value="KAH3738008.1"/>
    <property type="molecule type" value="Genomic_DNA"/>
</dbReference>
<name>A0A9D4HYZ8_DREPO</name>
<evidence type="ECO:0000256" key="1">
    <source>
        <dbReference type="SAM" id="MobiDB-lite"/>
    </source>
</evidence>
<organism evidence="2 3">
    <name type="scientific">Dreissena polymorpha</name>
    <name type="common">Zebra mussel</name>
    <name type="synonym">Mytilus polymorpha</name>
    <dbReference type="NCBI Taxonomy" id="45954"/>
    <lineage>
        <taxon>Eukaryota</taxon>
        <taxon>Metazoa</taxon>
        <taxon>Spiralia</taxon>
        <taxon>Lophotrochozoa</taxon>
        <taxon>Mollusca</taxon>
        <taxon>Bivalvia</taxon>
        <taxon>Autobranchia</taxon>
        <taxon>Heteroconchia</taxon>
        <taxon>Euheterodonta</taxon>
        <taxon>Imparidentia</taxon>
        <taxon>Neoheterodontei</taxon>
        <taxon>Myida</taxon>
        <taxon>Dreissenoidea</taxon>
        <taxon>Dreissenidae</taxon>
        <taxon>Dreissena</taxon>
    </lineage>
</organism>
<comment type="caution">
    <text evidence="2">The sequence shown here is derived from an EMBL/GenBank/DDBJ whole genome shotgun (WGS) entry which is preliminary data.</text>
</comment>
<keyword evidence="3" id="KW-1185">Reference proteome</keyword>
<evidence type="ECO:0000313" key="3">
    <source>
        <dbReference type="Proteomes" id="UP000828390"/>
    </source>
</evidence>
<dbReference type="Proteomes" id="UP000828390">
    <property type="component" value="Unassembled WGS sequence"/>
</dbReference>
<dbReference type="AlphaFoldDB" id="A0A9D4HYZ8"/>
<reference evidence="2" key="1">
    <citation type="journal article" date="2019" name="bioRxiv">
        <title>The Genome of the Zebra Mussel, Dreissena polymorpha: A Resource for Invasive Species Research.</title>
        <authorList>
            <person name="McCartney M.A."/>
            <person name="Auch B."/>
            <person name="Kono T."/>
            <person name="Mallez S."/>
            <person name="Zhang Y."/>
            <person name="Obille A."/>
            <person name="Becker A."/>
            <person name="Abrahante J.E."/>
            <person name="Garbe J."/>
            <person name="Badalamenti J.P."/>
            <person name="Herman A."/>
            <person name="Mangelson H."/>
            <person name="Liachko I."/>
            <person name="Sullivan S."/>
            <person name="Sone E.D."/>
            <person name="Koren S."/>
            <person name="Silverstein K.A.T."/>
            <person name="Beckman K.B."/>
            <person name="Gohl D.M."/>
        </authorList>
    </citation>
    <scope>NUCLEOTIDE SEQUENCE</scope>
    <source>
        <strain evidence="2">Duluth1</strain>
        <tissue evidence="2">Whole animal</tissue>
    </source>
</reference>
<evidence type="ECO:0000313" key="2">
    <source>
        <dbReference type="EMBL" id="KAH3738008.1"/>
    </source>
</evidence>
<reference evidence="2" key="2">
    <citation type="submission" date="2020-11" db="EMBL/GenBank/DDBJ databases">
        <authorList>
            <person name="McCartney M.A."/>
            <person name="Auch B."/>
            <person name="Kono T."/>
            <person name="Mallez S."/>
            <person name="Becker A."/>
            <person name="Gohl D.M."/>
            <person name="Silverstein K.A.T."/>
            <person name="Koren S."/>
            <person name="Bechman K.B."/>
            <person name="Herman A."/>
            <person name="Abrahante J.E."/>
            <person name="Garbe J."/>
        </authorList>
    </citation>
    <scope>NUCLEOTIDE SEQUENCE</scope>
    <source>
        <strain evidence="2">Duluth1</strain>
        <tissue evidence="2">Whole animal</tissue>
    </source>
</reference>